<dbReference type="PANTHER" id="PTHR43279">
    <property type="entry name" value="CATECHOL-2,3-DIOXYGENASE"/>
    <property type="match status" value="1"/>
</dbReference>
<proteinExistence type="predicted"/>
<dbReference type="InParanoid" id="A0A540VE93"/>
<dbReference type="InterPro" id="IPR037523">
    <property type="entry name" value="VOC_core"/>
</dbReference>
<dbReference type="AlphaFoldDB" id="A0A540VE93"/>
<name>A0A540VE93_9CHLR</name>
<keyword evidence="4" id="KW-1185">Reference proteome</keyword>
<dbReference type="Proteomes" id="UP000317371">
    <property type="component" value="Unassembled WGS sequence"/>
</dbReference>
<dbReference type="Pfam" id="PF00903">
    <property type="entry name" value="Glyoxalase"/>
    <property type="match status" value="2"/>
</dbReference>
<dbReference type="Gene3D" id="3.10.180.10">
    <property type="entry name" value="2,3-Dihydroxybiphenyl 1,2-Dioxygenase, domain 1"/>
    <property type="match status" value="2"/>
</dbReference>
<feature type="domain" description="VOC" evidence="2">
    <location>
        <begin position="8"/>
        <end position="124"/>
    </location>
</feature>
<feature type="domain" description="VOC" evidence="2">
    <location>
        <begin position="172"/>
        <end position="288"/>
    </location>
</feature>
<evidence type="ECO:0000313" key="4">
    <source>
        <dbReference type="Proteomes" id="UP000317371"/>
    </source>
</evidence>
<comment type="caution">
    <text evidence="3">The sequence shown here is derived from an EMBL/GenBank/DDBJ whole genome shotgun (WGS) entry which is preliminary data.</text>
</comment>
<gene>
    <name evidence="3" type="ORF">FKZ61_13990</name>
</gene>
<dbReference type="GO" id="GO:0046872">
    <property type="term" value="F:metal ion binding"/>
    <property type="evidence" value="ECO:0007669"/>
    <property type="project" value="UniProtKB-KW"/>
</dbReference>
<accession>A0A540VE93</accession>
<dbReference type="InterPro" id="IPR004360">
    <property type="entry name" value="Glyas_Fos-R_dOase_dom"/>
</dbReference>
<dbReference type="EMBL" id="VIGC01000017">
    <property type="protein sequence ID" value="TQE95084.1"/>
    <property type="molecule type" value="Genomic_DNA"/>
</dbReference>
<dbReference type="GO" id="GO:0004462">
    <property type="term" value="F:lactoylglutathione lyase activity"/>
    <property type="evidence" value="ECO:0007669"/>
    <property type="project" value="InterPro"/>
</dbReference>
<protein>
    <submittedName>
        <fullName evidence="3">VOC family protein</fullName>
    </submittedName>
</protein>
<dbReference type="PROSITE" id="PS00934">
    <property type="entry name" value="GLYOXALASE_I_1"/>
    <property type="match status" value="1"/>
</dbReference>
<evidence type="ECO:0000259" key="2">
    <source>
        <dbReference type="PROSITE" id="PS51819"/>
    </source>
</evidence>
<dbReference type="PROSITE" id="PS51819">
    <property type="entry name" value="VOC"/>
    <property type="match status" value="2"/>
</dbReference>
<organism evidence="3 4">
    <name type="scientific">Litorilinea aerophila</name>
    <dbReference type="NCBI Taxonomy" id="1204385"/>
    <lineage>
        <taxon>Bacteria</taxon>
        <taxon>Bacillati</taxon>
        <taxon>Chloroflexota</taxon>
        <taxon>Caldilineae</taxon>
        <taxon>Caldilineales</taxon>
        <taxon>Caldilineaceae</taxon>
        <taxon>Litorilinea</taxon>
    </lineage>
</organism>
<evidence type="ECO:0000313" key="3">
    <source>
        <dbReference type="EMBL" id="TQE95084.1"/>
    </source>
</evidence>
<reference evidence="3 4" key="1">
    <citation type="submission" date="2019-06" db="EMBL/GenBank/DDBJ databases">
        <title>Genome sequence of Litorilinea aerophila BAA-2444.</title>
        <authorList>
            <person name="Maclea K.S."/>
            <person name="Maurais E.G."/>
            <person name="Iannazzi L.C."/>
        </authorList>
    </citation>
    <scope>NUCLEOTIDE SEQUENCE [LARGE SCALE GENOMIC DNA]</scope>
    <source>
        <strain evidence="3 4">ATCC BAA-2444</strain>
    </source>
</reference>
<dbReference type="CDD" id="cd16359">
    <property type="entry name" value="VOC_BsCatE_like_C"/>
    <property type="match status" value="1"/>
</dbReference>
<sequence length="288" mass="30963">MTIHPETTMGMVTLCVADLGRSLDYYRHRIGLQLHRQEGGAAFLGAGGPDLLCLVEQPGARPVQRGRTGLYHFALLLPSRLALARTLRHLLETRTPIAGASDHGVSEALYLTDPDGHGIEIYRDRPRAEWPMVSTPRGMELAMTVDPLDVEGILAELAPGGGGGAAMPAETIVGHVHLHVAELEAAEAFYCGVLGFTLMQRFDRSASFVSAGGYHHHLGLNIWAGRGAPPPPEDAARLLHYEIVLPDAEALEAVLARIQAAGLIPQARDGGWFLHDPSRNGVVLRAGR</sequence>
<dbReference type="InterPro" id="IPR018146">
    <property type="entry name" value="Glyoxalase_1_CS"/>
</dbReference>
<dbReference type="OrthoDB" id="9792626at2"/>
<dbReference type="SUPFAM" id="SSF54593">
    <property type="entry name" value="Glyoxalase/Bleomycin resistance protein/Dihydroxybiphenyl dioxygenase"/>
    <property type="match status" value="2"/>
</dbReference>
<dbReference type="FunCoup" id="A0A540VE93">
    <property type="interactions" value="19"/>
</dbReference>
<keyword evidence="1" id="KW-0479">Metal-binding</keyword>
<evidence type="ECO:0000256" key="1">
    <source>
        <dbReference type="ARBA" id="ARBA00022723"/>
    </source>
</evidence>
<dbReference type="RefSeq" id="WP_141610761.1">
    <property type="nucleotide sequence ID" value="NZ_VIGC02000017.1"/>
</dbReference>
<dbReference type="InterPro" id="IPR029068">
    <property type="entry name" value="Glyas_Bleomycin-R_OHBP_Dase"/>
</dbReference>
<dbReference type="PANTHER" id="PTHR43279:SF1">
    <property type="entry name" value="CATECHOL-2,3-DIOXYGENASE"/>
    <property type="match status" value="1"/>
</dbReference>